<evidence type="ECO:0000259" key="2">
    <source>
        <dbReference type="Pfam" id="PF03703"/>
    </source>
</evidence>
<feature type="transmembrane region" description="Helical" evidence="1">
    <location>
        <begin position="24"/>
        <end position="47"/>
    </location>
</feature>
<keyword evidence="1" id="KW-0812">Transmembrane</keyword>
<gene>
    <name evidence="3" type="ORF">ACFSCS_11175</name>
</gene>
<keyword evidence="1" id="KW-1133">Transmembrane helix</keyword>
<keyword evidence="1" id="KW-0472">Membrane</keyword>
<comment type="caution">
    <text evidence="3">The sequence shown here is derived from an EMBL/GenBank/DDBJ whole genome shotgun (WGS) entry which is preliminary data.</text>
</comment>
<reference evidence="4" key="1">
    <citation type="journal article" date="2019" name="Int. J. Syst. Evol. Microbiol.">
        <title>The Global Catalogue of Microorganisms (GCM) 10K type strain sequencing project: providing services to taxonomists for standard genome sequencing and annotation.</title>
        <authorList>
            <consortium name="The Broad Institute Genomics Platform"/>
            <consortium name="The Broad Institute Genome Sequencing Center for Infectious Disease"/>
            <person name="Wu L."/>
            <person name="Ma J."/>
        </authorList>
    </citation>
    <scope>NUCLEOTIDE SEQUENCE [LARGE SCALE GENOMIC DNA]</scope>
    <source>
        <strain evidence="4">CAIM 431</strain>
    </source>
</reference>
<dbReference type="PANTHER" id="PTHR37938">
    <property type="entry name" value="BLL0215 PROTEIN"/>
    <property type="match status" value="1"/>
</dbReference>
<dbReference type="Pfam" id="PF03703">
    <property type="entry name" value="bPH_2"/>
    <property type="match status" value="1"/>
</dbReference>
<keyword evidence="4" id="KW-1185">Reference proteome</keyword>
<dbReference type="Proteomes" id="UP001597326">
    <property type="component" value="Unassembled WGS sequence"/>
</dbReference>
<dbReference type="EMBL" id="JBHUFZ010000025">
    <property type="protein sequence ID" value="MFD1890737.1"/>
    <property type="molecule type" value="Genomic_DNA"/>
</dbReference>
<dbReference type="PANTHER" id="PTHR37938:SF1">
    <property type="entry name" value="BLL0215 PROTEIN"/>
    <property type="match status" value="1"/>
</dbReference>
<dbReference type="RefSeq" id="WP_343872049.1">
    <property type="nucleotide sequence ID" value="NZ_BAAAIX010000004.1"/>
</dbReference>
<feature type="transmembrane region" description="Helical" evidence="1">
    <location>
        <begin position="53"/>
        <end position="75"/>
    </location>
</feature>
<proteinExistence type="predicted"/>
<organism evidence="3 4">
    <name type="scientific">Luteococcus peritonei</name>
    <dbReference type="NCBI Taxonomy" id="88874"/>
    <lineage>
        <taxon>Bacteria</taxon>
        <taxon>Bacillati</taxon>
        <taxon>Actinomycetota</taxon>
        <taxon>Actinomycetes</taxon>
        <taxon>Propionibacteriales</taxon>
        <taxon>Propionibacteriaceae</taxon>
        <taxon>Luteococcus</taxon>
    </lineage>
</organism>
<evidence type="ECO:0000313" key="3">
    <source>
        <dbReference type="EMBL" id="MFD1890737.1"/>
    </source>
</evidence>
<protein>
    <submittedName>
        <fullName evidence="3">PH domain-containing protein</fullName>
    </submittedName>
</protein>
<evidence type="ECO:0000256" key="1">
    <source>
        <dbReference type="SAM" id="Phobius"/>
    </source>
</evidence>
<dbReference type="InterPro" id="IPR005182">
    <property type="entry name" value="YdbS-like_PH"/>
</dbReference>
<accession>A0ABW4RWR7</accession>
<name>A0ABW4RWR7_9ACTN</name>
<feature type="domain" description="YdbS-like PH" evidence="2">
    <location>
        <begin position="77"/>
        <end position="148"/>
    </location>
</feature>
<sequence>MARVERLLGTDEDLVRQMHTHAKALVGPVMLLLLCAIGLGAGLAVMPAGWQPWGGWVLAALLALVVLVGVLVPVLRWRANTYILTTRRIIHRAGILRRTSHDLPLGRINDVASERGLVDRLFGCGTLKLTTAAEDPVLLHDVPDVERVHLMLSELLFGDPSGLLDQRDERRD</sequence>
<evidence type="ECO:0000313" key="4">
    <source>
        <dbReference type="Proteomes" id="UP001597326"/>
    </source>
</evidence>